<dbReference type="Proteomes" id="UP000003843">
    <property type="component" value="Unassembled WGS sequence"/>
</dbReference>
<evidence type="ECO:0000313" key="1">
    <source>
        <dbReference type="EMBL" id="EEZ75061.1"/>
    </source>
</evidence>
<reference evidence="1 2" key="1">
    <citation type="submission" date="2009-10" db="EMBL/GenBank/DDBJ databases">
        <authorList>
            <person name="Weinstock G."/>
            <person name="Sodergren E."/>
            <person name="Clifton S."/>
            <person name="Fulton L."/>
            <person name="Fulton B."/>
            <person name="Courtney L."/>
            <person name="Fronick C."/>
            <person name="Harrison M."/>
            <person name="Strong C."/>
            <person name="Farmer C."/>
            <person name="Delahaunty K."/>
            <person name="Markovic C."/>
            <person name="Hall O."/>
            <person name="Minx P."/>
            <person name="Tomlinson C."/>
            <person name="Mitreva M."/>
            <person name="Nelson J."/>
            <person name="Hou S."/>
            <person name="Wollam A."/>
            <person name="Pepin K.H."/>
            <person name="Johnson M."/>
            <person name="Bhonagiri V."/>
            <person name="Nash W.E."/>
            <person name="Warren W."/>
            <person name="Chinwalla A."/>
            <person name="Mardis E.R."/>
            <person name="Wilson R.K."/>
        </authorList>
    </citation>
    <scope>NUCLEOTIDE SEQUENCE [LARGE SCALE GENOMIC DNA]</scope>
    <source>
        <strain evidence="1 2">ATCC 23970</strain>
    </source>
</reference>
<accession>D0WBK8</accession>
<dbReference type="EMBL" id="ACEQ02000024">
    <property type="protein sequence ID" value="EEZ75061.1"/>
    <property type="molecule type" value="Genomic_DNA"/>
</dbReference>
<proteinExistence type="predicted"/>
<gene>
    <name evidence="1" type="ORF">NEILACOT_04935</name>
</gene>
<organism evidence="1 2">
    <name type="scientific">Neisseria lactamica ATCC 23970</name>
    <dbReference type="NCBI Taxonomy" id="546265"/>
    <lineage>
        <taxon>Bacteria</taxon>
        <taxon>Pseudomonadati</taxon>
        <taxon>Pseudomonadota</taxon>
        <taxon>Betaproteobacteria</taxon>
        <taxon>Neisseriales</taxon>
        <taxon>Neisseriaceae</taxon>
        <taxon>Neisseria</taxon>
    </lineage>
</organism>
<protein>
    <submittedName>
        <fullName evidence="1">Uncharacterized protein</fullName>
    </submittedName>
</protein>
<sequence>MTPEPGPLVFPPRKAGIRPRIMGATKPLPKILTCANWGYIWGYIEKWLK</sequence>
<name>D0WBK8_NEILA</name>
<comment type="caution">
    <text evidence="1">The sequence shown here is derived from an EMBL/GenBank/DDBJ whole genome shotgun (WGS) entry which is preliminary data.</text>
</comment>
<dbReference type="AlphaFoldDB" id="D0WBK8"/>
<evidence type="ECO:0000313" key="2">
    <source>
        <dbReference type="Proteomes" id="UP000003843"/>
    </source>
</evidence>